<dbReference type="WBParaSite" id="ACRNAN_scaffold2777.g24554.t1">
    <property type="protein sequence ID" value="ACRNAN_scaffold2777.g24554.t1"/>
    <property type="gene ID" value="ACRNAN_scaffold2777.g24554"/>
</dbReference>
<organism evidence="2 3">
    <name type="scientific">Acrobeloides nanus</name>
    <dbReference type="NCBI Taxonomy" id="290746"/>
    <lineage>
        <taxon>Eukaryota</taxon>
        <taxon>Metazoa</taxon>
        <taxon>Ecdysozoa</taxon>
        <taxon>Nematoda</taxon>
        <taxon>Chromadorea</taxon>
        <taxon>Rhabditida</taxon>
        <taxon>Tylenchina</taxon>
        <taxon>Cephalobomorpha</taxon>
        <taxon>Cephaloboidea</taxon>
        <taxon>Cephalobidae</taxon>
        <taxon>Acrobeloides</taxon>
    </lineage>
</organism>
<proteinExistence type="predicted"/>
<dbReference type="PANTHER" id="PTHR23022">
    <property type="entry name" value="TRANSPOSABLE ELEMENT-RELATED"/>
    <property type="match status" value="1"/>
</dbReference>
<dbReference type="InterPro" id="IPR036397">
    <property type="entry name" value="RNaseH_sf"/>
</dbReference>
<dbReference type="InterPro" id="IPR052338">
    <property type="entry name" value="Transposase_5"/>
</dbReference>
<dbReference type="InterPro" id="IPR038717">
    <property type="entry name" value="Tc1-like_DDE_dom"/>
</dbReference>
<feature type="domain" description="Tc1-like transposase DDE" evidence="1">
    <location>
        <begin position="4"/>
        <end position="108"/>
    </location>
</feature>
<dbReference type="PANTHER" id="PTHR23022:SF129">
    <property type="entry name" value="TRANSPOSABLE ELEMENT TC3 TRANSPOSASE"/>
    <property type="match status" value="1"/>
</dbReference>
<name>A0A914DKY8_9BILA</name>
<dbReference type="GO" id="GO:0003676">
    <property type="term" value="F:nucleic acid binding"/>
    <property type="evidence" value="ECO:0007669"/>
    <property type="project" value="InterPro"/>
</dbReference>
<accession>A0A914DKY8</accession>
<protein>
    <submittedName>
        <fullName evidence="3">Tc1-like transposase DDE domain-containing protein</fullName>
    </submittedName>
</protein>
<reference evidence="3" key="1">
    <citation type="submission" date="2022-11" db="UniProtKB">
        <authorList>
            <consortium name="WormBaseParasite"/>
        </authorList>
    </citation>
    <scope>IDENTIFICATION</scope>
</reference>
<evidence type="ECO:0000313" key="3">
    <source>
        <dbReference type="WBParaSite" id="ACRNAN_scaffold2777.g24554.t1"/>
    </source>
</evidence>
<dbReference type="Proteomes" id="UP000887540">
    <property type="component" value="Unplaced"/>
</dbReference>
<dbReference type="Gene3D" id="3.30.420.10">
    <property type="entry name" value="Ribonuclease H-like superfamily/Ribonuclease H"/>
    <property type="match status" value="1"/>
</dbReference>
<dbReference type="Pfam" id="PF13358">
    <property type="entry name" value="DDE_3"/>
    <property type="match status" value="1"/>
</dbReference>
<evidence type="ECO:0000259" key="1">
    <source>
        <dbReference type="Pfam" id="PF13358"/>
    </source>
</evidence>
<dbReference type="AlphaFoldDB" id="A0A914DKY8"/>
<sequence length="149" mass="17222">MIHGGFSAQGKMDLVIITKKMNSAEYKEVLGLSLIPYLEEYDDMELKFQQENAPIHVSGETLEWFEEHGVDIFDHPSCSPDLNPMENLWRILVREVYANNRQYDDVETSQNAIFEAWDNINDETLQNLADSMKNRVYQVIERGGGVTDY</sequence>
<keyword evidence="2" id="KW-1185">Reference proteome</keyword>
<evidence type="ECO:0000313" key="2">
    <source>
        <dbReference type="Proteomes" id="UP000887540"/>
    </source>
</evidence>